<dbReference type="Gramene" id="KGN58389">
    <property type="protein sequence ID" value="KGN58389"/>
    <property type="gene ID" value="Csa_3G636380"/>
</dbReference>
<reference evidence="1 2" key="4">
    <citation type="journal article" date="2011" name="BMC Genomics">
        <title>RNA-Seq improves annotation of protein-coding genes in the cucumber genome.</title>
        <authorList>
            <person name="Li Z."/>
            <person name="Zhang Z."/>
            <person name="Yan P."/>
            <person name="Huang S."/>
            <person name="Fei Z."/>
            <person name="Lin K."/>
        </authorList>
    </citation>
    <scope>NUCLEOTIDE SEQUENCE [LARGE SCALE GENOMIC DNA]</scope>
    <source>
        <strain evidence="2">cv. 9930</strain>
    </source>
</reference>
<evidence type="ECO:0000313" key="2">
    <source>
        <dbReference type="Proteomes" id="UP000029981"/>
    </source>
</evidence>
<dbReference type="Proteomes" id="UP000029981">
    <property type="component" value="Chromosome 3"/>
</dbReference>
<protein>
    <submittedName>
        <fullName evidence="1">Uncharacterized protein</fullName>
    </submittedName>
</protein>
<gene>
    <name evidence="1" type="ORF">Csa_3G636380</name>
</gene>
<organism evidence="1 2">
    <name type="scientific">Cucumis sativus</name>
    <name type="common">Cucumber</name>
    <dbReference type="NCBI Taxonomy" id="3659"/>
    <lineage>
        <taxon>Eukaryota</taxon>
        <taxon>Viridiplantae</taxon>
        <taxon>Streptophyta</taxon>
        <taxon>Embryophyta</taxon>
        <taxon>Tracheophyta</taxon>
        <taxon>Spermatophyta</taxon>
        <taxon>Magnoliopsida</taxon>
        <taxon>eudicotyledons</taxon>
        <taxon>Gunneridae</taxon>
        <taxon>Pentapetalae</taxon>
        <taxon>rosids</taxon>
        <taxon>fabids</taxon>
        <taxon>Cucurbitales</taxon>
        <taxon>Cucurbitaceae</taxon>
        <taxon>Benincaseae</taxon>
        <taxon>Cucumis</taxon>
    </lineage>
</organism>
<dbReference type="EMBL" id="CM002924">
    <property type="protein sequence ID" value="KGN58389.1"/>
    <property type="molecule type" value="Genomic_DNA"/>
</dbReference>
<sequence>MAKNIKLSSLEPNVLLISKYNGVLNEVWDLSLLSINVRPLELGEDTYGLASMVQVESLDDYDVDVDAEAFKVSEVDTYSSCKSYSIDSLQQRLNVHLM</sequence>
<reference evidence="1 2" key="2">
    <citation type="journal article" date="2009" name="PLoS ONE">
        <title>An integrated genetic and cytogenetic map of the cucumber genome.</title>
        <authorList>
            <person name="Ren Y."/>
            <person name="Zhang Z."/>
            <person name="Liu J."/>
            <person name="Staub J.E."/>
            <person name="Han Y."/>
            <person name="Cheng Z."/>
            <person name="Li X."/>
            <person name="Lu J."/>
            <person name="Miao H."/>
            <person name="Kang H."/>
            <person name="Xie B."/>
            <person name="Gu X."/>
            <person name="Wang X."/>
            <person name="Du Y."/>
            <person name="Jin W."/>
            <person name="Huang S."/>
        </authorList>
    </citation>
    <scope>NUCLEOTIDE SEQUENCE [LARGE SCALE GENOMIC DNA]</scope>
    <source>
        <strain evidence="2">cv. 9930</strain>
    </source>
</reference>
<dbReference type="AlphaFoldDB" id="A0A0A0LBR6"/>
<reference evidence="1 2" key="3">
    <citation type="journal article" date="2010" name="BMC Genomics">
        <title>Transcriptome sequencing and comparative analysis of cucumber flowers with different sex types.</title>
        <authorList>
            <person name="Guo S."/>
            <person name="Zheng Y."/>
            <person name="Joung J.G."/>
            <person name="Liu S."/>
            <person name="Zhang Z."/>
            <person name="Crasta O.R."/>
            <person name="Sobral B.W."/>
            <person name="Xu Y."/>
            <person name="Huang S."/>
            <person name="Fei Z."/>
        </authorList>
    </citation>
    <scope>NUCLEOTIDE SEQUENCE [LARGE SCALE GENOMIC DNA]</scope>
    <source>
        <strain evidence="2">cv. 9930</strain>
    </source>
</reference>
<proteinExistence type="predicted"/>
<name>A0A0A0LBR6_CUCSA</name>
<reference evidence="1 2" key="1">
    <citation type="journal article" date="2009" name="Nat. Genet.">
        <title>The genome of the cucumber, Cucumis sativus L.</title>
        <authorList>
            <person name="Huang S."/>
            <person name="Li R."/>
            <person name="Zhang Z."/>
            <person name="Li L."/>
            <person name="Gu X."/>
            <person name="Fan W."/>
            <person name="Lucas W.J."/>
            <person name="Wang X."/>
            <person name="Xie B."/>
            <person name="Ni P."/>
            <person name="Ren Y."/>
            <person name="Zhu H."/>
            <person name="Li J."/>
            <person name="Lin K."/>
            <person name="Jin W."/>
            <person name="Fei Z."/>
            <person name="Li G."/>
            <person name="Staub J."/>
            <person name="Kilian A."/>
            <person name="van der Vossen E.A."/>
            <person name="Wu Y."/>
            <person name="Guo J."/>
            <person name="He J."/>
            <person name="Jia Z."/>
            <person name="Ren Y."/>
            <person name="Tian G."/>
            <person name="Lu Y."/>
            <person name="Ruan J."/>
            <person name="Qian W."/>
            <person name="Wang M."/>
            <person name="Huang Q."/>
            <person name="Li B."/>
            <person name="Xuan Z."/>
            <person name="Cao J."/>
            <person name="Asan"/>
            <person name="Wu Z."/>
            <person name="Zhang J."/>
            <person name="Cai Q."/>
            <person name="Bai Y."/>
            <person name="Zhao B."/>
            <person name="Han Y."/>
            <person name="Li Y."/>
            <person name="Li X."/>
            <person name="Wang S."/>
            <person name="Shi Q."/>
            <person name="Liu S."/>
            <person name="Cho W.K."/>
            <person name="Kim J.Y."/>
            <person name="Xu Y."/>
            <person name="Heller-Uszynska K."/>
            <person name="Miao H."/>
            <person name="Cheng Z."/>
            <person name="Zhang S."/>
            <person name="Wu J."/>
            <person name="Yang Y."/>
            <person name="Kang H."/>
            <person name="Li M."/>
            <person name="Liang H."/>
            <person name="Ren X."/>
            <person name="Shi Z."/>
            <person name="Wen M."/>
            <person name="Jian M."/>
            <person name="Yang H."/>
            <person name="Zhang G."/>
            <person name="Yang Z."/>
            <person name="Chen R."/>
            <person name="Liu S."/>
            <person name="Li J."/>
            <person name="Ma L."/>
            <person name="Liu H."/>
            <person name="Zhou Y."/>
            <person name="Zhao J."/>
            <person name="Fang X."/>
            <person name="Li G."/>
            <person name="Fang L."/>
            <person name="Li Y."/>
            <person name="Liu D."/>
            <person name="Zheng H."/>
            <person name="Zhang Y."/>
            <person name="Qin N."/>
            <person name="Li Z."/>
            <person name="Yang G."/>
            <person name="Yang S."/>
            <person name="Bolund L."/>
            <person name="Kristiansen K."/>
            <person name="Zheng H."/>
            <person name="Li S."/>
            <person name="Zhang X."/>
            <person name="Yang H."/>
            <person name="Wang J."/>
            <person name="Sun R."/>
            <person name="Zhang B."/>
            <person name="Jiang S."/>
            <person name="Wang J."/>
            <person name="Du Y."/>
            <person name="Li S."/>
        </authorList>
    </citation>
    <scope>NUCLEOTIDE SEQUENCE [LARGE SCALE GENOMIC DNA]</scope>
    <source>
        <strain evidence="2">cv. 9930</strain>
    </source>
</reference>
<accession>A0A0A0LBR6</accession>
<keyword evidence="2" id="KW-1185">Reference proteome</keyword>
<evidence type="ECO:0000313" key="1">
    <source>
        <dbReference type="EMBL" id="KGN58389.1"/>
    </source>
</evidence>